<accession>A0A8X7ZVQ6</accession>
<comment type="subcellular location">
    <subcellularLocation>
        <location evidence="1 9">Secreted</location>
    </subcellularLocation>
</comment>
<dbReference type="Pfam" id="PF06404">
    <property type="entry name" value="PSK"/>
    <property type="match status" value="1"/>
</dbReference>
<keyword evidence="3 9" id="KW-0217">Developmental protein</keyword>
<dbReference type="AlphaFoldDB" id="A0A8X7ZVQ6"/>
<evidence type="ECO:0000256" key="9">
    <source>
        <dbReference type="RuleBase" id="RU368031"/>
    </source>
</evidence>
<comment type="caution">
    <text evidence="10">The sequence shown here is derived from an EMBL/GenBank/DDBJ whole genome shotgun (WGS) entry which is preliminary data.</text>
</comment>
<dbReference type="PANTHER" id="PTHR33285">
    <property type="entry name" value="PHYTOSULFOKINES 3"/>
    <property type="match status" value="1"/>
</dbReference>
<evidence type="ECO:0000256" key="8">
    <source>
        <dbReference type="ARBA" id="ARBA00023030"/>
    </source>
</evidence>
<evidence type="ECO:0000256" key="6">
    <source>
        <dbReference type="ARBA" id="ARBA00022729"/>
    </source>
</evidence>
<organism evidence="10 11">
    <name type="scientific">Populus tomentosa</name>
    <name type="common">Chinese white poplar</name>
    <dbReference type="NCBI Taxonomy" id="118781"/>
    <lineage>
        <taxon>Eukaryota</taxon>
        <taxon>Viridiplantae</taxon>
        <taxon>Streptophyta</taxon>
        <taxon>Embryophyta</taxon>
        <taxon>Tracheophyta</taxon>
        <taxon>Spermatophyta</taxon>
        <taxon>Magnoliopsida</taxon>
        <taxon>eudicotyledons</taxon>
        <taxon>Gunneridae</taxon>
        <taxon>Pentapetalae</taxon>
        <taxon>rosids</taxon>
        <taxon>fabids</taxon>
        <taxon>Malpighiales</taxon>
        <taxon>Salicaceae</taxon>
        <taxon>Saliceae</taxon>
        <taxon>Populus</taxon>
    </lineage>
</organism>
<evidence type="ECO:0000256" key="2">
    <source>
        <dbReference type="ARBA" id="ARBA00010781"/>
    </source>
</evidence>
<keyword evidence="8 9" id="KW-0339">Growth factor</keyword>
<evidence type="ECO:0000313" key="10">
    <source>
        <dbReference type="EMBL" id="KAG6778088.1"/>
    </source>
</evidence>
<gene>
    <name evidence="10" type="ORF">POTOM_017935</name>
</gene>
<dbReference type="GO" id="GO:0008083">
    <property type="term" value="F:growth factor activity"/>
    <property type="evidence" value="ECO:0007669"/>
    <property type="project" value="UniProtKB-UniRule"/>
</dbReference>
<proteinExistence type="inferred from homology"/>
<evidence type="ECO:0000256" key="7">
    <source>
        <dbReference type="ARBA" id="ARBA00022782"/>
    </source>
</evidence>
<keyword evidence="11" id="KW-1185">Reference proteome</keyword>
<keyword evidence="7 9" id="KW-0221">Differentiation</keyword>
<dbReference type="GO" id="GO:0005576">
    <property type="term" value="C:extracellular region"/>
    <property type="evidence" value="ECO:0007669"/>
    <property type="project" value="UniProtKB-SubCell"/>
</dbReference>
<evidence type="ECO:0000256" key="4">
    <source>
        <dbReference type="ARBA" id="ARBA00022525"/>
    </source>
</evidence>
<evidence type="ECO:0000256" key="1">
    <source>
        <dbReference type="ARBA" id="ARBA00004613"/>
    </source>
</evidence>
<keyword evidence="4 9" id="KW-0964">Secreted</keyword>
<dbReference type="GO" id="GO:0008283">
    <property type="term" value="P:cell population proliferation"/>
    <property type="evidence" value="ECO:0007669"/>
    <property type="project" value="UniProtKB-UniRule"/>
</dbReference>
<protein>
    <recommendedName>
        <fullName evidence="9">Phytosulfokine</fullName>
    </recommendedName>
    <component>
        <recommendedName>
            <fullName evidence="9">Phytosulfokine-alpha</fullName>
            <shortName evidence="9">PSK-alpha</shortName>
            <shortName evidence="9">Phytosulfokine-a</shortName>
        </recommendedName>
    </component>
    <component>
        <recommendedName>
            <fullName evidence="9">Phytosulfokine-beta</fullName>
            <shortName evidence="9">PSK-beta</shortName>
            <shortName evidence="9">Phytosulfokine-b</shortName>
        </recommendedName>
    </component>
</protein>
<comment type="PTM">
    <text evidence="9">Sulfation is important for activity and for the binding to a putative membrane receptor.</text>
</comment>
<comment type="similarity">
    <text evidence="2 9">Belongs to the phytosulfokine family.</text>
</comment>
<dbReference type="Proteomes" id="UP000886885">
    <property type="component" value="Chromosome 4D"/>
</dbReference>
<comment type="PTM">
    <text evidence="9">PSK-alpha is produced by endopeptidase digestion. PSK-beta is produced from PSK-alpha by exopeptidase digestion.</text>
</comment>
<evidence type="ECO:0000313" key="11">
    <source>
        <dbReference type="Proteomes" id="UP000886885"/>
    </source>
</evidence>
<sequence length="217" mass="24244">MREISASCTPSSVRDGVHRKSQNLVHQSYKEKEFGTNPQASMVVEKDSATEAIGGAATIIVDLLTLSSVNHHCIDFCSLYDFAQTTMADSDQSFSLFNPNNGVSMQHGVQFTKGGRSREKTKTMEQTLHYKALLLFLLVLVHSSELSARFLLSKQGKEDLNLKEITSEGTFAQTEDSELITNLMGLEVCHSGDEECFKRRIIAEAHLDYIYTQHHKP</sequence>
<keyword evidence="5 9" id="KW-0765">Sulfation</keyword>
<evidence type="ECO:0000256" key="5">
    <source>
        <dbReference type="ARBA" id="ARBA00022641"/>
    </source>
</evidence>
<name>A0A8X7ZVQ6_POPTO</name>
<evidence type="ECO:0000256" key="3">
    <source>
        <dbReference type="ARBA" id="ARBA00022473"/>
    </source>
</evidence>
<dbReference type="GO" id="GO:0030154">
    <property type="term" value="P:cell differentiation"/>
    <property type="evidence" value="ECO:0007669"/>
    <property type="project" value="UniProtKB-UniRule"/>
</dbReference>
<keyword evidence="6 9" id="KW-0732">Signal</keyword>
<dbReference type="EMBL" id="JAAWWB010000008">
    <property type="protein sequence ID" value="KAG6778088.1"/>
    <property type="molecule type" value="Genomic_DNA"/>
</dbReference>
<dbReference type="InterPro" id="IPR009438">
    <property type="entry name" value="Phytosulfokine"/>
</dbReference>
<dbReference type="PANTHER" id="PTHR33285:SF22">
    <property type="entry name" value="PHYTOSULFOKINES 6-RELATED"/>
    <property type="match status" value="1"/>
</dbReference>
<dbReference type="OrthoDB" id="844663at2759"/>
<comment type="function">
    <text evidence="9">Promotes plant cell differentiation, organogenesis and somatic embryogenesis as well as cell proliferation.</text>
</comment>
<reference evidence="10" key="1">
    <citation type="journal article" date="2020" name="bioRxiv">
        <title>Hybrid origin of Populus tomentosa Carr. identified through genome sequencing and phylogenomic analysis.</title>
        <authorList>
            <person name="An X."/>
            <person name="Gao K."/>
            <person name="Chen Z."/>
            <person name="Li J."/>
            <person name="Yang X."/>
            <person name="Yang X."/>
            <person name="Zhou J."/>
            <person name="Guo T."/>
            <person name="Zhao T."/>
            <person name="Huang S."/>
            <person name="Miao D."/>
            <person name="Khan W.U."/>
            <person name="Rao P."/>
            <person name="Ye M."/>
            <person name="Lei B."/>
            <person name="Liao W."/>
            <person name="Wang J."/>
            <person name="Ji L."/>
            <person name="Li Y."/>
            <person name="Guo B."/>
            <person name="Mustafa N.S."/>
            <person name="Li S."/>
            <person name="Yun Q."/>
            <person name="Keller S.R."/>
            <person name="Mao J."/>
            <person name="Zhang R."/>
            <person name="Strauss S.H."/>
        </authorList>
    </citation>
    <scope>NUCLEOTIDE SEQUENCE</scope>
    <source>
        <strain evidence="10">GM15</strain>
        <tissue evidence="10">Leaf</tissue>
    </source>
</reference>